<dbReference type="SUPFAM" id="SSF103657">
    <property type="entry name" value="BAR/IMD domain-like"/>
    <property type="match status" value="1"/>
</dbReference>
<evidence type="ECO:0000256" key="1">
    <source>
        <dbReference type="SAM" id="Coils"/>
    </source>
</evidence>
<feature type="domain" description="BAR" evidence="2">
    <location>
        <begin position="26"/>
        <end position="261"/>
    </location>
</feature>
<dbReference type="GO" id="GO:0005737">
    <property type="term" value="C:cytoplasm"/>
    <property type="evidence" value="ECO:0007669"/>
    <property type="project" value="InterPro"/>
</dbReference>
<dbReference type="InterPro" id="IPR004148">
    <property type="entry name" value="BAR_dom"/>
</dbReference>
<name>A0A0X3PD34_SCHSO</name>
<dbReference type="AlphaFoldDB" id="A0A0X3PD34"/>
<dbReference type="EMBL" id="GEEE01013597">
    <property type="protein sequence ID" value="JAP49628.1"/>
    <property type="molecule type" value="Transcribed_RNA"/>
</dbReference>
<reference evidence="3" key="1">
    <citation type="submission" date="2016-01" db="EMBL/GenBank/DDBJ databases">
        <title>Reference transcriptome for the parasite Schistocephalus solidus: insights into the molecular evolution of parasitism.</title>
        <authorList>
            <person name="Hebert F.O."/>
            <person name="Grambauer S."/>
            <person name="Barber I."/>
            <person name="Landry C.R."/>
            <person name="Aubin-Horth N."/>
        </authorList>
    </citation>
    <scope>NUCLEOTIDE SEQUENCE</scope>
</reference>
<dbReference type="Pfam" id="PF03114">
    <property type="entry name" value="BAR"/>
    <property type="match status" value="1"/>
</dbReference>
<sequence length="261" mass="29594">MENMHEFKKFIESTNVAIERAIQLKDEALGTTEKIVYDQQLLQLFKTADKTFKLCEKLKSGINAWLNPNQVERLQAKLAQQFLNATTSRLTSSGQLANDELAIAQELCEDSGLAFVLLTYSAALKEIGRSEKSFISEVQNGILTTLNTFIKKQWPEIQKERRILEEMRLDYASLRRKLEHAADEKMKESLGEKCEAARHAFESQLCSTKLVLEQISTVQIQALLSQSLKKLAADQVKHHEHCLEVLHNLTEALGPIKTPDV</sequence>
<protein>
    <submittedName>
        <fullName evidence="3">Endophilin-B2</fullName>
    </submittedName>
</protein>
<evidence type="ECO:0000259" key="2">
    <source>
        <dbReference type="PROSITE" id="PS51021"/>
    </source>
</evidence>
<dbReference type="InterPro" id="IPR027267">
    <property type="entry name" value="AH/BAR_dom_sf"/>
</dbReference>
<feature type="coiled-coil region" evidence="1">
    <location>
        <begin position="157"/>
        <end position="184"/>
    </location>
</feature>
<dbReference type="SMART" id="SM00721">
    <property type="entry name" value="BAR"/>
    <property type="match status" value="1"/>
</dbReference>
<gene>
    <name evidence="3" type="primary">SHLB2</name>
    <name evidence="3" type="ORF">TR151193</name>
</gene>
<accession>A0A0X3PD34</accession>
<proteinExistence type="predicted"/>
<dbReference type="Gene3D" id="1.20.1270.60">
    <property type="entry name" value="Arfaptin homology (AH) domain/BAR domain"/>
    <property type="match status" value="1"/>
</dbReference>
<dbReference type="PROSITE" id="PS51021">
    <property type="entry name" value="BAR"/>
    <property type="match status" value="1"/>
</dbReference>
<organism evidence="3">
    <name type="scientific">Schistocephalus solidus</name>
    <name type="common">Tapeworm</name>
    <dbReference type="NCBI Taxonomy" id="70667"/>
    <lineage>
        <taxon>Eukaryota</taxon>
        <taxon>Metazoa</taxon>
        <taxon>Spiralia</taxon>
        <taxon>Lophotrochozoa</taxon>
        <taxon>Platyhelminthes</taxon>
        <taxon>Cestoda</taxon>
        <taxon>Eucestoda</taxon>
        <taxon>Diphyllobothriidea</taxon>
        <taxon>Diphyllobothriidae</taxon>
        <taxon>Schistocephalus</taxon>
    </lineage>
</organism>
<evidence type="ECO:0000313" key="3">
    <source>
        <dbReference type="EMBL" id="JAP49628.1"/>
    </source>
</evidence>
<keyword evidence="1" id="KW-0175">Coiled coil</keyword>